<evidence type="ECO:0000313" key="3">
    <source>
        <dbReference type="Proteomes" id="UP000825729"/>
    </source>
</evidence>
<dbReference type="InterPro" id="IPR016972">
    <property type="entry name" value="UCP031279"/>
</dbReference>
<evidence type="ECO:0000256" key="1">
    <source>
        <dbReference type="SAM" id="MobiDB-lite"/>
    </source>
</evidence>
<protein>
    <submittedName>
        <fullName evidence="2">Uncharacterized protein</fullName>
    </submittedName>
</protein>
<dbReference type="PIRSF" id="PIRSF031279">
    <property type="entry name" value="UCP031279"/>
    <property type="match status" value="1"/>
</dbReference>
<dbReference type="PANTHER" id="PTHR33526">
    <property type="entry name" value="OS07G0123800 PROTEIN"/>
    <property type="match status" value="1"/>
</dbReference>
<comment type="caution">
    <text evidence="2">The sequence shown here is derived from an EMBL/GenBank/DDBJ whole genome shotgun (WGS) entry which is preliminary data.</text>
</comment>
<sequence>MGAKDGKSSGTESKFARCIKAPIRVLCKARDLYVRSMTNCAGNMNYSMYPTTLPKSFSVASSRASDEEDIREVMRMVSQRSQREKSGTLSSQSPAVTQGLPKSFSVGIGRIDEDKPCYFQEDIKVNTDVLYPRSRSYAVTKRRTGMLIA</sequence>
<gene>
    <name evidence="2" type="ORF">H6P81_020770</name>
</gene>
<feature type="region of interest" description="Disordered" evidence="1">
    <location>
        <begin position="77"/>
        <end position="100"/>
    </location>
</feature>
<dbReference type="PANTHER" id="PTHR33526:SF4">
    <property type="entry name" value="OS07G0123800 PROTEIN"/>
    <property type="match status" value="1"/>
</dbReference>
<feature type="compositionally biased region" description="Polar residues" evidence="1">
    <location>
        <begin position="87"/>
        <end position="96"/>
    </location>
</feature>
<organism evidence="2 3">
    <name type="scientific">Aristolochia fimbriata</name>
    <name type="common">White veined hardy Dutchman's pipe vine</name>
    <dbReference type="NCBI Taxonomy" id="158543"/>
    <lineage>
        <taxon>Eukaryota</taxon>
        <taxon>Viridiplantae</taxon>
        <taxon>Streptophyta</taxon>
        <taxon>Embryophyta</taxon>
        <taxon>Tracheophyta</taxon>
        <taxon>Spermatophyta</taxon>
        <taxon>Magnoliopsida</taxon>
        <taxon>Magnoliidae</taxon>
        <taxon>Piperales</taxon>
        <taxon>Aristolochiaceae</taxon>
        <taxon>Aristolochia</taxon>
    </lineage>
</organism>
<dbReference type="EMBL" id="JAINDJ010000008">
    <property type="protein sequence ID" value="KAG9440605.1"/>
    <property type="molecule type" value="Genomic_DNA"/>
</dbReference>
<dbReference type="Proteomes" id="UP000825729">
    <property type="component" value="Unassembled WGS sequence"/>
</dbReference>
<keyword evidence="3" id="KW-1185">Reference proteome</keyword>
<dbReference type="AlphaFoldDB" id="A0AAV7DX47"/>
<accession>A0AAV7DX47</accession>
<name>A0AAV7DX47_ARIFI</name>
<reference evidence="2 3" key="1">
    <citation type="submission" date="2021-07" db="EMBL/GenBank/DDBJ databases">
        <title>The Aristolochia fimbriata genome: insights into angiosperm evolution, floral development and chemical biosynthesis.</title>
        <authorList>
            <person name="Jiao Y."/>
        </authorList>
    </citation>
    <scope>NUCLEOTIDE SEQUENCE [LARGE SCALE GENOMIC DNA]</scope>
    <source>
        <strain evidence="2">IBCAS-2021</strain>
        <tissue evidence="2">Leaf</tissue>
    </source>
</reference>
<evidence type="ECO:0000313" key="2">
    <source>
        <dbReference type="EMBL" id="KAG9440605.1"/>
    </source>
</evidence>
<proteinExistence type="predicted"/>